<dbReference type="InterPro" id="IPR013320">
    <property type="entry name" value="ConA-like_dom_sf"/>
</dbReference>
<comment type="similarity">
    <text evidence="2">In the N-terminal section; belongs to the leguminous lectin family.</text>
</comment>
<name>A0AAW1GSY5_SAPOF</name>
<feature type="region of interest" description="Disordered" evidence="15">
    <location>
        <begin position="668"/>
        <end position="693"/>
    </location>
</feature>
<protein>
    <recommendedName>
        <fullName evidence="17">Protein kinase domain-containing protein</fullName>
    </recommendedName>
</protein>
<evidence type="ECO:0000256" key="13">
    <source>
        <dbReference type="ARBA" id="ARBA00023170"/>
    </source>
</evidence>
<dbReference type="InterPro" id="IPR011009">
    <property type="entry name" value="Kinase-like_dom_sf"/>
</dbReference>
<sequence>MWSFYSSYSVIFIVYNSNNDNNFFFQKKMMLLIIYHSNIISKILIIGLIFLTTKQKNVHGFSLDYPSFPRSRSNEFIQAKDSFIMYDTLQVTRDTNVVPNTNISGKIVYYEPFKLWHKYKIASFNSTFVFNIIPALSGGGEGLAFVLSGDSAVPDNSQGQWLGIVNSTMNGSSESKIVAIEFDTKKSYPEDIDGNHVGLNINSVYSEEQFSLNLSDIVIAGGREYDLTAMILYNGSSNLMNVYVFKGRKIGSDLTRPMISTRVNLSRYLPSDVYVGFSASTGSSTELNCVWEWFFDGSDLDPETDFRISITIPIVIGVVLVLCFGGGYVYWRKKRKSSNLTDDENTVQVIESGLGPKRIKLKDLKTATGNFNAKNELGRGGFGIVYKGMLDGIEVAVKRVRNTPQGKQNLIAEVTTIGSIHHKNLVRLVGWCHEHDELILVYEYMPNRSLDYYIHINDEMRHKNKTVLLTWERRRNIICGVAQALDYLHNECSRRVLHRDIKASNIMLDSEFNACLGDFGLARMFRLSEKTHHSTKEIAGTPGYMAPEIFLTGRATSETDVYAFGVLALVVACGRKAVFEMKDDEYRNSIIEWVWKLYGSNTVIDAIDPNLKGGFDTGQAECMLLLGLACCHPNPYMRPSIRNTLQVLMGEVLPPLVPSDKPAFMWPATSPSSTREESASGGILTSTSSLIAR</sequence>
<dbReference type="CDD" id="cd06899">
    <property type="entry name" value="lectin_legume_LecRK_Arcelin_ConA"/>
    <property type="match status" value="1"/>
</dbReference>
<keyword evidence="6" id="KW-0732">Signal</keyword>
<evidence type="ECO:0000256" key="7">
    <source>
        <dbReference type="ARBA" id="ARBA00022734"/>
    </source>
</evidence>
<dbReference type="PROSITE" id="PS00108">
    <property type="entry name" value="PROTEIN_KINASE_ST"/>
    <property type="match status" value="1"/>
</dbReference>
<evidence type="ECO:0000256" key="6">
    <source>
        <dbReference type="ARBA" id="ARBA00022729"/>
    </source>
</evidence>
<proteinExistence type="inferred from homology"/>
<dbReference type="Pfam" id="PF00139">
    <property type="entry name" value="Lectin_legB"/>
    <property type="match status" value="1"/>
</dbReference>
<reference evidence="18" key="1">
    <citation type="submission" date="2024-03" db="EMBL/GenBank/DDBJ databases">
        <title>WGS assembly of Saponaria officinalis var. Norfolk2.</title>
        <authorList>
            <person name="Jenkins J."/>
            <person name="Shu S."/>
            <person name="Grimwood J."/>
            <person name="Barry K."/>
            <person name="Goodstein D."/>
            <person name="Schmutz J."/>
            <person name="Leebens-Mack J."/>
            <person name="Osbourn A."/>
        </authorList>
    </citation>
    <scope>NUCLEOTIDE SEQUENCE [LARGE SCALE GENOMIC DNA]</scope>
    <source>
        <strain evidence="18">JIC</strain>
    </source>
</reference>
<organism evidence="18 19">
    <name type="scientific">Saponaria officinalis</name>
    <name type="common">Common soapwort</name>
    <name type="synonym">Lychnis saponaria</name>
    <dbReference type="NCBI Taxonomy" id="3572"/>
    <lineage>
        <taxon>Eukaryota</taxon>
        <taxon>Viridiplantae</taxon>
        <taxon>Streptophyta</taxon>
        <taxon>Embryophyta</taxon>
        <taxon>Tracheophyta</taxon>
        <taxon>Spermatophyta</taxon>
        <taxon>Magnoliopsida</taxon>
        <taxon>eudicotyledons</taxon>
        <taxon>Gunneridae</taxon>
        <taxon>Pentapetalae</taxon>
        <taxon>Caryophyllales</taxon>
        <taxon>Caryophyllaceae</taxon>
        <taxon>Caryophylleae</taxon>
        <taxon>Saponaria</taxon>
    </lineage>
</organism>
<gene>
    <name evidence="18" type="ORF">RND81_14G056000</name>
</gene>
<feature type="domain" description="Protein kinase" evidence="17">
    <location>
        <begin position="371"/>
        <end position="657"/>
    </location>
</feature>
<dbReference type="InterPro" id="IPR001220">
    <property type="entry name" value="Legume_lectin_dom"/>
</dbReference>
<feature type="transmembrane region" description="Helical" evidence="16">
    <location>
        <begin position="310"/>
        <end position="331"/>
    </location>
</feature>
<dbReference type="InterPro" id="IPR008271">
    <property type="entry name" value="Ser/Thr_kinase_AS"/>
</dbReference>
<keyword evidence="8 14" id="KW-0547">Nucleotide-binding</keyword>
<evidence type="ECO:0000256" key="10">
    <source>
        <dbReference type="ARBA" id="ARBA00022840"/>
    </source>
</evidence>
<dbReference type="GO" id="GO:0016020">
    <property type="term" value="C:membrane"/>
    <property type="evidence" value="ECO:0007669"/>
    <property type="project" value="UniProtKB-SubCell"/>
</dbReference>
<evidence type="ECO:0000256" key="11">
    <source>
        <dbReference type="ARBA" id="ARBA00022989"/>
    </source>
</evidence>
<keyword evidence="13" id="KW-0675">Receptor</keyword>
<evidence type="ECO:0000256" key="12">
    <source>
        <dbReference type="ARBA" id="ARBA00023136"/>
    </source>
</evidence>
<feature type="transmembrane region" description="Helical" evidence="16">
    <location>
        <begin position="29"/>
        <end position="51"/>
    </location>
</feature>
<keyword evidence="5 16" id="KW-0812">Transmembrane</keyword>
<dbReference type="GO" id="GO:0030246">
    <property type="term" value="F:carbohydrate binding"/>
    <property type="evidence" value="ECO:0007669"/>
    <property type="project" value="UniProtKB-KW"/>
</dbReference>
<feature type="compositionally biased region" description="Polar residues" evidence="15">
    <location>
        <begin position="683"/>
        <end position="693"/>
    </location>
</feature>
<evidence type="ECO:0000313" key="18">
    <source>
        <dbReference type="EMBL" id="KAK9664612.1"/>
    </source>
</evidence>
<keyword evidence="19" id="KW-1185">Reference proteome</keyword>
<keyword evidence="12 16" id="KW-0472">Membrane</keyword>
<dbReference type="GO" id="GO:0004672">
    <property type="term" value="F:protein kinase activity"/>
    <property type="evidence" value="ECO:0007669"/>
    <property type="project" value="InterPro"/>
</dbReference>
<dbReference type="Gene3D" id="1.10.510.10">
    <property type="entry name" value="Transferase(Phosphotransferase) domain 1"/>
    <property type="match status" value="1"/>
</dbReference>
<dbReference type="InterPro" id="IPR017441">
    <property type="entry name" value="Protein_kinase_ATP_BS"/>
</dbReference>
<dbReference type="Gene3D" id="3.30.200.20">
    <property type="entry name" value="Phosphorylase Kinase, domain 1"/>
    <property type="match status" value="1"/>
</dbReference>
<dbReference type="InterPro" id="IPR000719">
    <property type="entry name" value="Prot_kinase_dom"/>
</dbReference>
<evidence type="ECO:0000256" key="3">
    <source>
        <dbReference type="ARBA" id="ARBA00010217"/>
    </source>
</evidence>
<dbReference type="AlphaFoldDB" id="A0AAW1GSY5"/>
<dbReference type="CDD" id="cd14066">
    <property type="entry name" value="STKc_IRAK"/>
    <property type="match status" value="1"/>
</dbReference>
<evidence type="ECO:0000256" key="14">
    <source>
        <dbReference type="PROSITE-ProRule" id="PRU10141"/>
    </source>
</evidence>
<keyword evidence="4" id="KW-0808">Transferase</keyword>
<comment type="caution">
    <text evidence="18">The sequence shown here is derived from an EMBL/GenBank/DDBJ whole genome shotgun (WGS) entry which is preliminary data.</text>
</comment>
<evidence type="ECO:0000256" key="9">
    <source>
        <dbReference type="ARBA" id="ARBA00022777"/>
    </source>
</evidence>
<evidence type="ECO:0000256" key="5">
    <source>
        <dbReference type="ARBA" id="ARBA00022692"/>
    </source>
</evidence>
<dbReference type="Pfam" id="PF00069">
    <property type="entry name" value="Pkinase"/>
    <property type="match status" value="1"/>
</dbReference>
<accession>A0AAW1GSY5</accession>
<keyword evidence="10 14" id="KW-0067">ATP-binding</keyword>
<keyword evidence="9" id="KW-0418">Kinase</keyword>
<evidence type="ECO:0000256" key="2">
    <source>
        <dbReference type="ARBA" id="ARBA00008536"/>
    </source>
</evidence>
<comment type="similarity">
    <text evidence="3">In the C-terminal section; belongs to the protein kinase superfamily. Ser/Thr protein kinase family.</text>
</comment>
<dbReference type="PROSITE" id="PS50011">
    <property type="entry name" value="PROTEIN_KINASE_DOM"/>
    <property type="match status" value="1"/>
</dbReference>
<evidence type="ECO:0000256" key="15">
    <source>
        <dbReference type="SAM" id="MobiDB-lite"/>
    </source>
</evidence>
<evidence type="ECO:0000256" key="4">
    <source>
        <dbReference type="ARBA" id="ARBA00022679"/>
    </source>
</evidence>
<evidence type="ECO:0000256" key="8">
    <source>
        <dbReference type="ARBA" id="ARBA00022741"/>
    </source>
</evidence>
<keyword evidence="11 16" id="KW-1133">Transmembrane helix</keyword>
<dbReference type="FunFam" id="1.10.510.10:FF:000626">
    <property type="entry name" value="probable L-type lectin-domain containing receptor kinase S.5"/>
    <property type="match status" value="1"/>
</dbReference>
<feature type="binding site" evidence="14">
    <location>
        <position position="398"/>
    </location>
    <ligand>
        <name>ATP</name>
        <dbReference type="ChEBI" id="CHEBI:30616"/>
    </ligand>
</feature>
<dbReference type="PROSITE" id="PS00107">
    <property type="entry name" value="PROTEIN_KINASE_ATP"/>
    <property type="match status" value="1"/>
</dbReference>
<keyword evidence="7" id="KW-0430">Lectin</keyword>
<dbReference type="SUPFAM" id="SSF49899">
    <property type="entry name" value="Concanavalin A-like lectins/glucanases"/>
    <property type="match status" value="1"/>
</dbReference>
<evidence type="ECO:0000256" key="16">
    <source>
        <dbReference type="SAM" id="Phobius"/>
    </source>
</evidence>
<dbReference type="EMBL" id="JBDFQZ010000014">
    <property type="protein sequence ID" value="KAK9664612.1"/>
    <property type="molecule type" value="Genomic_DNA"/>
</dbReference>
<evidence type="ECO:0000259" key="17">
    <source>
        <dbReference type="PROSITE" id="PS50011"/>
    </source>
</evidence>
<dbReference type="PANTHER" id="PTHR27007">
    <property type="match status" value="1"/>
</dbReference>
<dbReference type="SMART" id="SM00220">
    <property type="entry name" value="S_TKc"/>
    <property type="match status" value="1"/>
</dbReference>
<evidence type="ECO:0000313" key="19">
    <source>
        <dbReference type="Proteomes" id="UP001443914"/>
    </source>
</evidence>
<comment type="subcellular location">
    <subcellularLocation>
        <location evidence="1">Membrane</location>
        <topology evidence="1">Single-pass type I membrane protein</topology>
    </subcellularLocation>
</comment>
<dbReference type="FunFam" id="3.30.200.20:FF:000178">
    <property type="entry name" value="serine/threonine-protein kinase PBS1-like"/>
    <property type="match status" value="1"/>
</dbReference>
<dbReference type="GO" id="GO:0005524">
    <property type="term" value="F:ATP binding"/>
    <property type="evidence" value="ECO:0007669"/>
    <property type="project" value="UniProtKB-UniRule"/>
</dbReference>
<dbReference type="InterPro" id="IPR050528">
    <property type="entry name" value="L-type_Lectin-RKs"/>
</dbReference>
<evidence type="ECO:0000256" key="1">
    <source>
        <dbReference type="ARBA" id="ARBA00004479"/>
    </source>
</evidence>
<dbReference type="Proteomes" id="UP001443914">
    <property type="component" value="Unassembled WGS sequence"/>
</dbReference>
<dbReference type="Gene3D" id="2.60.120.200">
    <property type="match status" value="1"/>
</dbReference>
<dbReference type="SUPFAM" id="SSF56112">
    <property type="entry name" value="Protein kinase-like (PK-like)"/>
    <property type="match status" value="1"/>
</dbReference>